<dbReference type="EMBL" id="JACHMH010000001">
    <property type="protein sequence ID" value="MBB4676342.1"/>
    <property type="molecule type" value="Genomic_DNA"/>
</dbReference>
<evidence type="ECO:0000313" key="4">
    <source>
        <dbReference type="EMBL" id="MBB4676342.1"/>
    </source>
</evidence>
<dbReference type="PANTHER" id="PTHR21180:SF32">
    <property type="entry name" value="ENDONUCLEASE_EXONUCLEASE_PHOSPHATASE FAMILY DOMAIN-CONTAINING PROTEIN 1"/>
    <property type="match status" value="1"/>
</dbReference>
<organism evidence="4 5">
    <name type="scientific">Crossiella cryophila</name>
    <dbReference type="NCBI Taxonomy" id="43355"/>
    <lineage>
        <taxon>Bacteria</taxon>
        <taxon>Bacillati</taxon>
        <taxon>Actinomycetota</taxon>
        <taxon>Actinomycetes</taxon>
        <taxon>Pseudonocardiales</taxon>
        <taxon>Pseudonocardiaceae</taxon>
        <taxon>Crossiella</taxon>
    </lineage>
</organism>
<sequence>MWRFLTAATNTRRDLARTRLSELAAAARARPGPDPPPELDGIKVIQLDESGHQLPARPLSRTPKWLSRLLPRSPRGVRWDPGRLAALAVAVVAVLAVATTALLVWQDRPTREMAPELSPSAGPAVPPTTKPPTTTGAGATLVVSVVGRVTKPGLVTLTEGARVADAVQAAGGAHPNVDLNGLNMARRLADGEQVHVGITPPPEQPQDSLGMPPGGTAKVSLNNATLAALDALPGVGPVTAQRIVQWRTKHGRFTSVDQLREIEGIGESRLARLRELVSL</sequence>
<dbReference type="NCBIfam" id="TIGR00426">
    <property type="entry name" value="competence protein ComEA helix-hairpin-helix repeat region"/>
    <property type="match status" value="1"/>
</dbReference>
<protein>
    <submittedName>
        <fullName evidence="4">Competence protein ComEA</fullName>
    </submittedName>
</protein>
<dbReference type="InterPro" id="IPR019554">
    <property type="entry name" value="Soluble_ligand-bd"/>
</dbReference>
<keyword evidence="5" id="KW-1185">Reference proteome</keyword>
<dbReference type="Gene3D" id="1.10.150.320">
    <property type="entry name" value="Photosystem II 12 kDa extrinsic protein"/>
    <property type="match status" value="1"/>
</dbReference>
<keyword evidence="2" id="KW-0812">Transmembrane</keyword>
<proteinExistence type="predicted"/>
<evidence type="ECO:0000256" key="2">
    <source>
        <dbReference type="SAM" id="Phobius"/>
    </source>
</evidence>
<dbReference type="Pfam" id="PF10531">
    <property type="entry name" value="SLBB"/>
    <property type="match status" value="1"/>
</dbReference>
<name>A0A7W7FSM5_9PSEU</name>
<dbReference type="InterPro" id="IPR051675">
    <property type="entry name" value="Endo/Exo/Phosphatase_dom_1"/>
</dbReference>
<feature type="transmembrane region" description="Helical" evidence="2">
    <location>
        <begin position="84"/>
        <end position="105"/>
    </location>
</feature>
<dbReference type="SMART" id="SM00278">
    <property type="entry name" value="HhH1"/>
    <property type="match status" value="2"/>
</dbReference>
<gene>
    <name evidence="4" type="ORF">HNR67_002460</name>
</gene>
<reference evidence="4 5" key="1">
    <citation type="submission" date="2020-08" db="EMBL/GenBank/DDBJ databases">
        <title>Sequencing the genomes of 1000 actinobacteria strains.</title>
        <authorList>
            <person name="Klenk H.-P."/>
        </authorList>
    </citation>
    <scope>NUCLEOTIDE SEQUENCE [LARGE SCALE GENOMIC DNA]</scope>
    <source>
        <strain evidence="4 5">DSM 44230</strain>
    </source>
</reference>
<dbReference type="InterPro" id="IPR010994">
    <property type="entry name" value="RuvA_2-like"/>
</dbReference>
<keyword evidence="2" id="KW-0472">Membrane</keyword>
<evidence type="ECO:0000256" key="1">
    <source>
        <dbReference type="SAM" id="MobiDB-lite"/>
    </source>
</evidence>
<comment type="caution">
    <text evidence="4">The sequence shown here is derived from an EMBL/GenBank/DDBJ whole genome shotgun (WGS) entry which is preliminary data.</text>
</comment>
<feature type="domain" description="Helix-hairpin-helix DNA-binding motif class 1" evidence="3">
    <location>
        <begin position="257"/>
        <end position="276"/>
    </location>
</feature>
<dbReference type="Gene3D" id="3.10.560.10">
    <property type="entry name" value="Outer membrane lipoprotein wza domain like"/>
    <property type="match status" value="1"/>
</dbReference>
<evidence type="ECO:0000313" key="5">
    <source>
        <dbReference type="Proteomes" id="UP000533598"/>
    </source>
</evidence>
<dbReference type="Proteomes" id="UP000533598">
    <property type="component" value="Unassembled WGS sequence"/>
</dbReference>
<dbReference type="GO" id="GO:0006281">
    <property type="term" value="P:DNA repair"/>
    <property type="evidence" value="ECO:0007669"/>
    <property type="project" value="InterPro"/>
</dbReference>
<dbReference type="PANTHER" id="PTHR21180">
    <property type="entry name" value="ENDONUCLEASE/EXONUCLEASE/PHOSPHATASE FAMILY DOMAIN-CONTAINING PROTEIN 1"/>
    <property type="match status" value="1"/>
</dbReference>
<dbReference type="Pfam" id="PF12836">
    <property type="entry name" value="HHH_3"/>
    <property type="match status" value="1"/>
</dbReference>
<evidence type="ECO:0000259" key="3">
    <source>
        <dbReference type="SMART" id="SM00278"/>
    </source>
</evidence>
<dbReference type="AlphaFoldDB" id="A0A7W7FSM5"/>
<feature type="domain" description="Helix-hairpin-helix DNA-binding motif class 1" evidence="3">
    <location>
        <begin position="227"/>
        <end position="246"/>
    </location>
</feature>
<dbReference type="SUPFAM" id="SSF47781">
    <property type="entry name" value="RuvA domain 2-like"/>
    <property type="match status" value="1"/>
</dbReference>
<dbReference type="InterPro" id="IPR004509">
    <property type="entry name" value="Competence_ComEA_HhH"/>
</dbReference>
<dbReference type="RefSeq" id="WP_185002180.1">
    <property type="nucleotide sequence ID" value="NZ_BAAAUI010000108.1"/>
</dbReference>
<dbReference type="InterPro" id="IPR003583">
    <property type="entry name" value="Hlx-hairpin-Hlx_DNA-bd_motif"/>
</dbReference>
<dbReference type="GO" id="GO:0015628">
    <property type="term" value="P:protein secretion by the type II secretion system"/>
    <property type="evidence" value="ECO:0007669"/>
    <property type="project" value="TreeGrafter"/>
</dbReference>
<accession>A0A7W7FSM5</accession>
<dbReference type="GO" id="GO:0003677">
    <property type="term" value="F:DNA binding"/>
    <property type="evidence" value="ECO:0007669"/>
    <property type="project" value="InterPro"/>
</dbReference>
<feature type="region of interest" description="Disordered" evidence="1">
    <location>
        <begin position="113"/>
        <end position="136"/>
    </location>
</feature>
<dbReference type="GO" id="GO:0015627">
    <property type="term" value="C:type II protein secretion system complex"/>
    <property type="evidence" value="ECO:0007669"/>
    <property type="project" value="TreeGrafter"/>
</dbReference>
<keyword evidence="2" id="KW-1133">Transmembrane helix</keyword>